<evidence type="ECO:0000313" key="1">
    <source>
        <dbReference type="EMBL" id="ORX56692.1"/>
    </source>
</evidence>
<dbReference type="AlphaFoldDB" id="A0A1Y1VI32"/>
<name>A0A1Y1VI32_9FUNG</name>
<proteinExistence type="predicted"/>
<evidence type="ECO:0000313" key="2">
    <source>
        <dbReference type="Proteomes" id="UP000193719"/>
    </source>
</evidence>
<protein>
    <recommendedName>
        <fullName evidence="3">Right handed beta helix domain-containing protein</fullName>
    </recommendedName>
</protein>
<accession>A0A1Y1VI32</accession>
<reference evidence="1 2" key="1">
    <citation type="submission" date="2016-08" db="EMBL/GenBank/DDBJ databases">
        <title>Genomes of anaerobic fungi encode conserved fungal cellulosomes for biomass hydrolysis.</title>
        <authorList>
            <consortium name="DOE Joint Genome Institute"/>
            <person name="Haitjema C.H."/>
            <person name="Gilmore S.P."/>
            <person name="Henske J.K."/>
            <person name="Solomon K.V."/>
            <person name="De Groot R."/>
            <person name="Kuo A."/>
            <person name="Mondo S.J."/>
            <person name="Salamov A.A."/>
            <person name="Labutti K."/>
            <person name="Zhao Z."/>
            <person name="Chiniquy J."/>
            <person name="Barry K."/>
            <person name="Brewer H.M."/>
            <person name="Purvine S.O."/>
            <person name="Wright A.T."/>
            <person name="Boxma B."/>
            <person name="Van Alen T."/>
            <person name="Hackstein J.H."/>
            <person name="Baker S.E."/>
            <person name="Grigoriev I.V."/>
            <person name="O'Malley M.A."/>
        </authorList>
    </citation>
    <scope>NUCLEOTIDE SEQUENCE [LARGE SCALE GENOMIC DNA]</scope>
    <source>
        <strain evidence="2">finn</strain>
    </source>
</reference>
<dbReference type="EMBL" id="MCFH01000007">
    <property type="protein sequence ID" value="ORX56692.1"/>
    <property type="molecule type" value="Genomic_DNA"/>
</dbReference>
<keyword evidence="2" id="KW-1185">Reference proteome</keyword>
<dbReference type="PANTHER" id="PTHR32158">
    <property type="entry name" value="RING-TYPE DOMAIN-CONTAINING PROTEIN"/>
    <property type="match status" value="1"/>
</dbReference>
<sequence length="334" mass="38405">MNLEGKLTLFDNVNISNIKSNGNVIYMEGDIINVEWNHGYVNNSISNGPFLKTKSNNIDIQFKSFIFKNNENGSKNDYGFISMANNININIDYSEFMNNESYSSGIFFFNDTKNNNIYINNSIFTSNICHSKGTILYLNEDTSNEYKYQKSISIIESNFEYNKAGYFGGVAFINNRIEFQYNLDIRKNKFFNNSVGVAGGVFFFEQPNDRIYYIHNLLKMKSNENEFKNNKANSHGPDFATHPTQFEIENSNNIGGLTNNEIKNGIEIYSGETTSFSIILKDKLNNIVEDLEKFYSDIGITIELYDYDRNEKVPNYSIVTSENIFNRGNCLSYI</sequence>
<comment type="caution">
    <text evidence="1">The sequence shown here is derived from an EMBL/GenBank/DDBJ whole genome shotgun (WGS) entry which is preliminary data.</text>
</comment>
<dbReference type="PANTHER" id="PTHR32158:SF21">
    <property type="match status" value="1"/>
</dbReference>
<reference evidence="1 2" key="2">
    <citation type="submission" date="2016-08" db="EMBL/GenBank/DDBJ databases">
        <title>Pervasive Adenine N6-methylation of Active Genes in Fungi.</title>
        <authorList>
            <consortium name="DOE Joint Genome Institute"/>
            <person name="Mondo S.J."/>
            <person name="Dannebaum R.O."/>
            <person name="Kuo R.C."/>
            <person name="Labutti K."/>
            <person name="Haridas S."/>
            <person name="Kuo A."/>
            <person name="Salamov A."/>
            <person name="Ahrendt S.R."/>
            <person name="Lipzen A."/>
            <person name="Sullivan W."/>
            <person name="Andreopoulos W.B."/>
            <person name="Clum A."/>
            <person name="Lindquist E."/>
            <person name="Daum C."/>
            <person name="Ramamoorthy G.K."/>
            <person name="Gryganskyi A."/>
            <person name="Culley D."/>
            <person name="Magnuson J.K."/>
            <person name="James T.Y."/>
            <person name="O'Malley M.A."/>
            <person name="Stajich J.E."/>
            <person name="Spatafora J.W."/>
            <person name="Visel A."/>
            <person name="Grigoriev I.V."/>
        </authorList>
    </citation>
    <scope>NUCLEOTIDE SEQUENCE [LARGE SCALE GENOMIC DNA]</scope>
    <source>
        <strain evidence="2">finn</strain>
    </source>
</reference>
<dbReference type="Proteomes" id="UP000193719">
    <property type="component" value="Unassembled WGS sequence"/>
</dbReference>
<gene>
    <name evidence="1" type="ORF">BCR36DRAFT_346093</name>
</gene>
<evidence type="ECO:0008006" key="3">
    <source>
        <dbReference type="Google" id="ProtNLM"/>
    </source>
</evidence>
<organism evidence="1 2">
    <name type="scientific">Piromyces finnis</name>
    <dbReference type="NCBI Taxonomy" id="1754191"/>
    <lineage>
        <taxon>Eukaryota</taxon>
        <taxon>Fungi</taxon>
        <taxon>Fungi incertae sedis</taxon>
        <taxon>Chytridiomycota</taxon>
        <taxon>Chytridiomycota incertae sedis</taxon>
        <taxon>Neocallimastigomycetes</taxon>
        <taxon>Neocallimastigales</taxon>
        <taxon>Neocallimastigaceae</taxon>
        <taxon>Piromyces</taxon>
    </lineage>
</organism>